<feature type="domain" description="Peptidase S8/S53" evidence="9">
    <location>
        <begin position="163"/>
        <end position="614"/>
    </location>
</feature>
<dbReference type="EMBL" id="NKQK01000006">
    <property type="protein sequence ID" value="PSS28710.1"/>
    <property type="molecule type" value="Genomic_DNA"/>
</dbReference>
<dbReference type="AlphaFoldDB" id="A0A2R6RFA7"/>
<keyword evidence="13" id="KW-1185">Reference proteome</keyword>
<evidence type="ECO:0000256" key="3">
    <source>
        <dbReference type="ARBA" id="ARBA00022729"/>
    </source>
</evidence>
<dbReference type="PRINTS" id="PR00723">
    <property type="entry name" value="SUBTILISIN"/>
</dbReference>
<dbReference type="InterPro" id="IPR041469">
    <property type="entry name" value="Subtilisin-like_FN3"/>
</dbReference>
<dbReference type="Pfam" id="PF17766">
    <property type="entry name" value="fn3_6"/>
    <property type="match status" value="1"/>
</dbReference>
<evidence type="ECO:0000259" key="11">
    <source>
        <dbReference type="Pfam" id="PF17766"/>
    </source>
</evidence>
<dbReference type="InterPro" id="IPR037045">
    <property type="entry name" value="S8pro/Inhibitor_I9_sf"/>
</dbReference>
<organism evidence="12 13">
    <name type="scientific">Actinidia chinensis var. chinensis</name>
    <name type="common">Chinese soft-hair kiwi</name>
    <dbReference type="NCBI Taxonomy" id="1590841"/>
    <lineage>
        <taxon>Eukaryota</taxon>
        <taxon>Viridiplantae</taxon>
        <taxon>Streptophyta</taxon>
        <taxon>Embryophyta</taxon>
        <taxon>Tracheophyta</taxon>
        <taxon>Spermatophyta</taxon>
        <taxon>Magnoliopsida</taxon>
        <taxon>eudicotyledons</taxon>
        <taxon>Gunneridae</taxon>
        <taxon>Pentapetalae</taxon>
        <taxon>asterids</taxon>
        <taxon>Ericales</taxon>
        <taxon>Actinidiaceae</taxon>
        <taxon>Actinidia</taxon>
    </lineage>
</organism>
<dbReference type="InterPro" id="IPR000209">
    <property type="entry name" value="Peptidase_S8/S53_dom"/>
</dbReference>
<keyword evidence="5 7" id="KW-0720">Serine protease</keyword>
<evidence type="ECO:0000313" key="12">
    <source>
        <dbReference type="EMBL" id="PSS28710.1"/>
    </source>
</evidence>
<evidence type="ECO:0000256" key="1">
    <source>
        <dbReference type="ARBA" id="ARBA00011073"/>
    </source>
</evidence>
<dbReference type="GO" id="GO:0004252">
    <property type="term" value="F:serine-type endopeptidase activity"/>
    <property type="evidence" value="ECO:0007669"/>
    <property type="project" value="UniProtKB-UniRule"/>
</dbReference>
<evidence type="ECO:0000256" key="5">
    <source>
        <dbReference type="ARBA" id="ARBA00022825"/>
    </source>
</evidence>
<reference evidence="12 13" key="1">
    <citation type="submission" date="2017-07" db="EMBL/GenBank/DDBJ databases">
        <title>An improved, manually edited Actinidia chinensis var. chinensis (kiwifruit) genome highlights the challenges associated with draft genomes and gene prediction in plants.</title>
        <authorList>
            <person name="Pilkington S."/>
            <person name="Crowhurst R."/>
            <person name="Hilario E."/>
            <person name="Nardozza S."/>
            <person name="Fraser L."/>
            <person name="Peng Y."/>
            <person name="Gunaseelan K."/>
            <person name="Simpson R."/>
            <person name="Tahir J."/>
            <person name="Deroles S."/>
            <person name="Templeton K."/>
            <person name="Luo Z."/>
            <person name="Davy M."/>
            <person name="Cheng C."/>
            <person name="Mcneilage M."/>
            <person name="Scaglione D."/>
            <person name="Liu Y."/>
            <person name="Zhang Q."/>
            <person name="Datson P."/>
            <person name="De Silva N."/>
            <person name="Gardiner S."/>
            <person name="Bassett H."/>
            <person name="Chagne D."/>
            <person name="Mccallum J."/>
            <person name="Dzierzon H."/>
            <person name="Deng C."/>
            <person name="Wang Y.-Y."/>
            <person name="Barron N."/>
            <person name="Manako K."/>
            <person name="Bowen J."/>
            <person name="Foster T."/>
            <person name="Erridge Z."/>
            <person name="Tiffin H."/>
            <person name="Waite C."/>
            <person name="Davies K."/>
            <person name="Grierson E."/>
            <person name="Laing W."/>
            <person name="Kirk R."/>
            <person name="Chen X."/>
            <person name="Wood M."/>
            <person name="Montefiori M."/>
            <person name="Brummell D."/>
            <person name="Schwinn K."/>
            <person name="Catanach A."/>
            <person name="Fullerton C."/>
            <person name="Li D."/>
            <person name="Meiyalaghan S."/>
            <person name="Nieuwenhuizen N."/>
            <person name="Read N."/>
            <person name="Prakash R."/>
            <person name="Hunter D."/>
            <person name="Zhang H."/>
            <person name="Mckenzie M."/>
            <person name="Knabel M."/>
            <person name="Harris A."/>
            <person name="Allan A."/>
            <person name="Chen A."/>
            <person name="Janssen B."/>
            <person name="Plunkett B."/>
            <person name="Dwamena C."/>
            <person name="Voogd C."/>
            <person name="Leif D."/>
            <person name="Lafferty D."/>
            <person name="Souleyre E."/>
            <person name="Varkonyi-Gasic E."/>
            <person name="Gambi F."/>
            <person name="Hanley J."/>
            <person name="Yao J.-L."/>
            <person name="Cheung J."/>
            <person name="David K."/>
            <person name="Warren B."/>
            <person name="Marsh K."/>
            <person name="Snowden K."/>
            <person name="Lin-Wang K."/>
            <person name="Brian L."/>
            <person name="Martinez-Sanchez M."/>
            <person name="Wang M."/>
            <person name="Ileperuma N."/>
            <person name="Macnee N."/>
            <person name="Campin R."/>
            <person name="Mcatee P."/>
            <person name="Drummond R."/>
            <person name="Espley R."/>
            <person name="Ireland H."/>
            <person name="Wu R."/>
            <person name="Atkinson R."/>
            <person name="Karunairetnam S."/>
            <person name="Bulley S."/>
            <person name="Chunkath S."/>
            <person name="Hanley Z."/>
            <person name="Storey R."/>
            <person name="Thrimawithana A."/>
            <person name="Thomson S."/>
            <person name="David C."/>
            <person name="Testolin R."/>
        </authorList>
    </citation>
    <scope>NUCLEOTIDE SEQUENCE [LARGE SCALE GENOMIC DNA]</scope>
    <source>
        <strain evidence="13">cv. Red5</strain>
        <tissue evidence="12">Young leaf</tissue>
    </source>
</reference>
<evidence type="ECO:0000256" key="7">
    <source>
        <dbReference type="PROSITE-ProRule" id="PRU01240"/>
    </source>
</evidence>
<dbReference type="InterPro" id="IPR023828">
    <property type="entry name" value="Peptidase_S8_Ser-AS"/>
</dbReference>
<dbReference type="PANTHER" id="PTHR10795">
    <property type="entry name" value="PROPROTEIN CONVERTASE SUBTILISIN/KEXIN"/>
    <property type="match status" value="1"/>
</dbReference>
<dbReference type="Gene3D" id="3.40.50.200">
    <property type="entry name" value="Peptidase S8/S53 domain"/>
    <property type="match status" value="1"/>
</dbReference>
<dbReference type="Gene3D" id="3.30.70.80">
    <property type="entry name" value="Peptidase S8 propeptide/proteinase inhibitor I9"/>
    <property type="match status" value="1"/>
</dbReference>
<dbReference type="Gene3D" id="2.60.40.2310">
    <property type="match status" value="1"/>
</dbReference>
<gene>
    <name evidence="12" type="ORF">CEY00_Acc06308</name>
</gene>
<dbReference type="InterPro" id="IPR034197">
    <property type="entry name" value="Peptidases_S8_3"/>
</dbReference>
<dbReference type="Pfam" id="PF05922">
    <property type="entry name" value="Inhibitor_I9"/>
    <property type="match status" value="1"/>
</dbReference>
<dbReference type="InterPro" id="IPR045051">
    <property type="entry name" value="SBT"/>
</dbReference>
<dbReference type="InterPro" id="IPR036852">
    <property type="entry name" value="Peptidase_S8/S53_dom_sf"/>
</dbReference>
<keyword evidence="3 8" id="KW-0732">Signal</keyword>
<evidence type="ECO:0000259" key="9">
    <source>
        <dbReference type="Pfam" id="PF00082"/>
    </source>
</evidence>
<evidence type="ECO:0000259" key="10">
    <source>
        <dbReference type="Pfam" id="PF05922"/>
    </source>
</evidence>
<name>A0A2R6RFA7_ACTCC</name>
<comment type="similarity">
    <text evidence="1 7">Belongs to the peptidase S8 family.</text>
</comment>
<dbReference type="InParanoid" id="A0A2R6RFA7"/>
<dbReference type="CDD" id="cd04852">
    <property type="entry name" value="Peptidases_S8_3"/>
    <property type="match status" value="1"/>
</dbReference>
<comment type="caution">
    <text evidence="12">The sequence shown here is derived from an EMBL/GenBank/DDBJ whole genome shotgun (WGS) entry which is preliminary data.</text>
</comment>
<dbReference type="Pfam" id="PF00082">
    <property type="entry name" value="Peptidase_S8"/>
    <property type="match status" value="1"/>
</dbReference>
<dbReference type="OMA" id="IGAMFYP"/>
<dbReference type="OrthoDB" id="4803627at2759"/>
<dbReference type="InterPro" id="IPR015500">
    <property type="entry name" value="Peptidase_S8_subtilisin-rel"/>
</dbReference>
<proteinExistence type="inferred from homology"/>
<dbReference type="PROSITE" id="PS00138">
    <property type="entry name" value="SUBTILASE_SER"/>
    <property type="match status" value="1"/>
</dbReference>
<dbReference type="SUPFAM" id="SSF52743">
    <property type="entry name" value="Subtilisin-like"/>
    <property type="match status" value="1"/>
</dbReference>
<feature type="domain" description="Inhibitor I9" evidence="10">
    <location>
        <begin position="64"/>
        <end position="139"/>
    </location>
</feature>
<dbReference type="Proteomes" id="UP000241394">
    <property type="component" value="Chromosome LG6"/>
</dbReference>
<feature type="active site" description="Charge relay system" evidence="6 7">
    <location>
        <position position="231"/>
    </location>
</feature>
<reference evidence="13" key="2">
    <citation type="journal article" date="2018" name="BMC Genomics">
        <title>A manually annotated Actinidia chinensis var. chinensis (kiwifruit) genome highlights the challenges associated with draft genomes and gene prediction in plants.</title>
        <authorList>
            <person name="Pilkington S.M."/>
            <person name="Crowhurst R."/>
            <person name="Hilario E."/>
            <person name="Nardozza S."/>
            <person name="Fraser L."/>
            <person name="Peng Y."/>
            <person name="Gunaseelan K."/>
            <person name="Simpson R."/>
            <person name="Tahir J."/>
            <person name="Deroles S.C."/>
            <person name="Templeton K."/>
            <person name="Luo Z."/>
            <person name="Davy M."/>
            <person name="Cheng C."/>
            <person name="McNeilage M."/>
            <person name="Scaglione D."/>
            <person name="Liu Y."/>
            <person name="Zhang Q."/>
            <person name="Datson P."/>
            <person name="De Silva N."/>
            <person name="Gardiner S.E."/>
            <person name="Bassett H."/>
            <person name="Chagne D."/>
            <person name="McCallum J."/>
            <person name="Dzierzon H."/>
            <person name="Deng C."/>
            <person name="Wang Y.Y."/>
            <person name="Barron L."/>
            <person name="Manako K."/>
            <person name="Bowen J."/>
            <person name="Foster T.M."/>
            <person name="Erridge Z.A."/>
            <person name="Tiffin H."/>
            <person name="Waite C.N."/>
            <person name="Davies K.M."/>
            <person name="Grierson E.P."/>
            <person name="Laing W.A."/>
            <person name="Kirk R."/>
            <person name="Chen X."/>
            <person name="Wood M."/>
            <person name="Montefiori M."/>
            <person name="Brummell D.A."/>
            <person name="Schwinn K.E."/>
            <person name="Catanach A."/>
            <person name="Fullerton C."/>
            <person name="Li D."/>
            <person name="Meiyalaghan S."/>
            <person name="Nieuwenhuizen N."/>
            <person name="Read N."/>
            <person name="Prakash R."/>
            <person name="Hunter D."/>
            <person name="Zhang H."/>
            <person name="McKenzie M."/>
            <person name="Knabel M."/>
            <person name="Harris A."/>
            <person name="Allan A.C."/>
            <person name="Gleave A."/>
            <person name="Chen A."/>
            <person name="Janssen B.J."/>
            <person name="Plunkett B."/>
            <person name="Ampomah-Dwamena C."/>
            <person name="Voogd C."/>
            <person name="Leif D."/>
            <person name="Lafferty D."/>
            <person name="Souleyre E.J.F."/>
            <person name="Varkonyi-Gasic E."/>
            <person name="Gambi F."/>
            <person name="Hanley J."/>
            <person name="Yao J.L."/>
            <person name="Cheung J."/>
            <person name="David K.M."/>
            <person name="Warren B."/>
            <person name="Marsh K."/>
            <person name="Snowden K.C."/>
            <person name="Lin-Wang K."/>
            <person name="Brian L."/>
            <person name="Martinez-Sanchez M."/>
            <person name="Wang M."/>
            <person name="Ileperuma N."/>
            <person name="Macnee N."/>
            <person name="Campin R."/>
            <person name="McAtee P."/>
            <person name="Drummond R.S.M."/>
            <person name="Espley R.V."/>
            <person name="Ireland H.S."/>
            <person name="Wu R."/>
            <person name="Atkinson R.G."/>
            <person name="Karunairetnam S."/>
            <person name="Bulley S."/>
            <person name="Chunkath S."/>
            <person name="Hanley Z."/>
            <person name="Storey R."/>
            <person name="Thrimawithana A.H."/>
            <person name="Thomson S."/>
            <person name="David C."/>
            <person name="Testolin R."/>
            <person name="Huang H."/>
            <person name="Hellens R.P."/>
            <person name="Schaffer R.J."/>
        </authorList>
    </citation>
    <scope>NUCLEOTIDE SEQUENCE [LARGE SCALE GENOMIC DNA]</scope>
    <source>
        <strain evidence="13">cv. Red5</strain>
    </source>
</reference>
<feature type="domain" description="Subtilisin-like protease fibronectin type-III" evidence="11">
    <location>
        <begin position="671"/>
        <end position="769"/>
    </location>
</feature>
<evidence type="ECO:0000256" key="4">
    <source>
        <dbReference type="ARBA" id="ARBA00022801"/>
    </source>
</evidence>
<feature type="signal peptide" evidence="8">
    <location>
        <begin position="1"/>
        <end position="18"/>
    </location>
</feature>
<evidence type="ECO:0000256" key="6">
    <source>
        <dbReference type="PIRSR" id="PIRSR615500-1"/>
    </source>
</evidence>
<dbReference type="Gramene" id="PSS28710">
    <property type="protein sequence ID" value="PSS28710"/>
    <property type="gene ID" value="CEY00_Acc06308"/>
</dbReference>
<feature type="chain" id="PRO_5015351431" evidence="8">
    <location>
        <begin position="19"/>
        <end position="772"/>
    </location>
</feature>
<evidence type="ECO:0000256" key="8">
    <source>
        <dbReference type="SAM" id="SignalP"/>
    </source>
</evidence>
<dbReference type="STRING" id="1590841.A0A2R6RFA7"/>
<dbReference type="PROSITE" id="PS51892">
    <property type="entry name" value="SUBTILASE"/>
    <property type="match status" value="1"/>
</dbReference>
<accession>A0A2R6RFA7</accession>
<keyword evidence="2 7" id="KW-0645">Protease</keyword>
<evidence type="ECO:0000256" key="2">
    <source>
        <dbReference type="ARBA" id="ARBA00022670"/>
    </source>
</evidence>
<dbReference type="Gene3D" id="3.50.30.30">
    <property type="match status" value="1"/>
</dbReference>
<dbReference type="CDD" id="cd02120">
    <property type="entry name" value="PA_subtilisin_like"/>
    <property type="match status" value="1"/>
</dbReference>
<dbReference type="InterPro" id="IPR010259">
    <property type="entry name" value="S8pro/Inhibitor_I9"/>
</dbReference>
<keyword evidence="4 7" id="KW-0378">Hydrolase</keyword>
<feature type="active site" description="Charge relay system" evidence="6 7">
    <location>
        <position position="171"/>
    </location>
</feature>
<feature type="active site" description="Charge relay system" evidence="6 7">
    <location>
        <position position="565"/>
    </location>
</feature>
<dbReference type="GO" id="GO:0006508">
    <property type="term" value="P:proteolysis"/>
    <property type="evidence" value="ECO:0007669"/>
    <property type="project" value="UniProtKB-KW"/>
</dbReference>
<protein>
    <submittedName>
        <fullName evidence="12">Subtilisin-like protease</fullName>
    </submittedName>
</protein>
<evidence type="ECO:0000313" key="13">
    <source>
        <dbReference type="Proteomes" id="UP000241394"/>
    </source>
</evidence>
<sequence>MAKFWSPQLSNVFLVVLALTITVHYDANDEERKVSYFLFVNGYFLFSPYDTFDRQLYGSRILKVHIVYMGALPEEEYSPSSHHVSMLQEVVDSSSINQSLVRSYTRSFNRFVANLTEQEWQKLANLEGVVSVFPSRILQPQTTRSWDFMGFSEAVSRSPISESDVIVGVIDAGIWPESESFSDSGFGPPPKKWKGLCQGGKNFTCNNKIIGARYYNSNDPIDDSARDTTGHGTHTASTAAGNIVENASFYGLAQGTARGGLPSARITAYKVRHRNSGCQDEDILAAFYDAIADGVDIISILLGGDTPLDITDDPIAIGAFHAMERSRLTVHSAGNADLYSGGSAASVAPRLLSVVASSLDCRFINKVVLGNGKTLVGNAVNAFNLNGSEFSLVYGSEVTSHTSDCDESDARSCAEGCLESSLVKGRIVICNDISGLNEAHDADAVGTIVSFHLAEDTSFIVPLPASVLNDNDMGLIRIMIRIPKASILGSEVVSNLDAPIVAAFSLKGPNAIIPEILKSIYGIILQQDITAPGVDILAAYSPAAPPSADPFDKRAVKFNVMSGTSMACPHVAGVAAYVKSLHPDWSHSAIKSALRTTAWAMNATKNPNAEFGYGAGHVDPVKAGDPGLVYEAFKEDYLKMFCSLGYDDSKLSKIIGDNSSCPKGPNESPKELNYPIMTVQVQPTKPFIAKFPRMVTHVSLKSSTYKAEISAEGSVKISVEPSIPSFGSFGEQKSFIVTVSGGGLHERNKFVSASLVWSDGTHRVRSPIVAYT</sequence>